<feature type="non-terminal residue" evidence="1">
    <location>
        <position position="155"/>
    </location>
</feature>
<sequence length="155" mass="16982">FDEADSQGISKAKAALHDSTVIQNLSYVKSNMSAIPDLITSLEGEGALLTECVGKVERFIEESETWGGAIGERLRKKLEAVLKGNPGWKTVQEVAKILNGEVVSGCEITDPADIAALKFLPIVSCEVERSFSMLKNVLTDKRRNLTMENLEKMLI</sequence>
<feature type="non-terminal residue" evidence="1">
    <location>
        <position position="1"/>
    </location>
</feature>
<evidence type="ECO:0000313" key="1">
    <source>
        <dbReference type="EMBL" id="JAG06781.1"/>
    </source>
</evidence>
<gene>
    <name evidence="1" type="primary">aroA_0</name>
    <name evidence="1" type="ORF">CM83_105641</name>
</gene>
<dbReference type="GO" id="GO:0016740">
    <property type="term" value="F:transferase activity"/>
    <property type="evidence" value="ECO:0007669"/>
    <property type="project" value="UniProtKB-KW"/>
</dbReference>
<name>A0A0A9WH97_LYGHE</name>
<dbReference type="AlphaFoldDB" id="A0A0A9WH97"/>
<protein>
    <submittedName>
        <fullName evidence="1">3-phosphoshikimate 1-carboxyvinyltransferase</fullName>
    </submittedName>
</protein>
<dbReference type="EMBL" id="GBHO01036823">
    <property type="protein sequence ID" value="JAG06781.1"/>
    <property type="molecule type" value="Transcribed_RNA"/>
</dbReference>
<reference evidence="1" key="2">
    <citation type="submission" date="2014-07" db="EMBL/GenBank/DDBJ databases">
        <authorList>
            <person name="Hull J."/>
        </authorList>
    </citation>
    <scope>NUCLEOTIDE SEQUENCE</scope>
</reference>
<accession>A0A0A9WH97</accession>
<dbReference type="SUPFAM" id="SSF53098">
    <property type="entry name" value="Ribonuclease H-like"/>
    <property type="match status" value="1"/>
</dbReference>
<proteinExistence type="predicted"/>
<organism evidence="1">
    <name type="scientific">Lygus hesperus</name>
    <name type="common">Western plant bug</name>
    <dbReference type="NCBI Taxonomy" id="30085"/>
    <lineage>
        <taxon>Eukaryota</taxon>
        <taxon>Metazoa</taxon>
        <taxon>Ecdysozoa</taxon>
        <taxon>Arthropoda</taxon>
        <taxon>Hexapoda</taxon>
        <taxon>Insecta</taxon>
        <taxon>Pterygota</taxon>
        <taxon>Neoptera</taxon>
        <taxon>Paraneoptera</taxon>
        <taxon>Hemiptera</taxon>
        <taxon>Heteroptera</taxon>
        <taxon>Panheteroptera</taxon>
        <taxon>Cimicomorpha</taxon>
        <taxon>Miridae</taxon>
        <taxon>Mirini</taxon>
        <taxon>Lygus</taxon>
    </lineage>
</organism>
<reference evidence="1" key="1">
    <citation type="journal article" date="2014" name="PLoS ONE">
        <title>Transcriptome-Based Identification of ABC Transporters in the Western Tarnished Plant Bug Lygus hesperus.</title>
        <authorList>
            <person name="Hull J.J."/>
            <person name="Chaney K."/>
            <person name="Geib S.M."/>
            <person name="Fabrick J.A."/>
            <person name="Brent C.S."/>
            <person name="Walsh D."/>
            <person name="Lavine L.C."/>
        </authorList>
    </citation>
    <scope>NUCLEOTIDE SEQUENCE</scope>
</reference>
<dbReference type="InterPro" id="IPR012337">
    <property type="entry name" value="RNaseH-like_sf"/>
</dbReference>
<keyword evidence="1" id="KW-0808">Transferase</keyword>